<keyword evidence="9" id="KW-1185">Reference proteome</keyword>
<dbReference type="GO" id="GO:0005524">
    <property type="term" value="F:ATP binding"/>
    <property type="evidence" value="ECO:0007669"/>
    <property type="project" value="UniProtKB-KW"/>
</dbReference>
<evidence type="ECO:0000256" key="1">
    <source>
        <dbReference type="ARBA" id="ARBA00022516"/>
    </source>
</evidence>
<keyword evidence="7" id="KW-0547">Nucleotide-binding</keyword>
<dbReference type="PANTHER" id="PTHR12586">
    <property type="entry name" value="CDP-DIACYLGLYCEROL--SERINE O-PHOSPHATIDYLTRANSFERASE"/>
    <property type="match status" value="1"/>
</dbReference>
<keyword evidence="7" id="KW-0496">Mitochondrion</keyword>
<dbReference type="EMBL" id="JAPEVG010000071">
    <property type="protein sequence ID" value="KAJ8487900.1"/>
    <property type="molecule type" value="Genomic_DNA"/>
</dbReference>
<comment type="catalytic activity">
    <reaction evidence="7">
        <text>a CDP-1,2-diacyl-sn-glycerol + sn-glycerol 3-phosphate = a 1,2-diacyl-sn-glycero-3-phospho-(1'-sn-glycero-3'-phosphate) + CMP + H(+)</text>
        <dbReference type="Rhea" id="RHEA:12593"/>
        <dbReference type="ChEBI" id="CHEBI:15378"/>
        <dbReference type="ChEBI" id="CHEBI:57597"/>
        <dbReference type="ChEBI" id="CHEBI:58332"/>
        <dbReference type="ChEBI" id="CHEBI:60110"/>
        <dbReference type="ChEBI" id="CHEBI:60377"/>
        <dbReference type="EC" id="2.7.8.5"/>
    </reaction>
</comment>
<keyword evidence="5 7" id="KW-0594">Phospholipid biosynthesis</keyword>
<evidence type="ECO:0000256" key="7">
    <source>
        <dbReference type="RuleBase" id="RU365024"/>
    </source>
</evidence>
<keyword evidence="7" id="KW-0067">ATP-binding</keyword>
<keyword evidence="1 7" id="KW-0444">Lipid biosynthesis</keyword>
<dbReference type="Gene3D" id="3.30.870.10">
    <property type="entry name" value="Endonuclease Chain A"/>
    <property type="match status" value="2"/>
</dbReference>
<evidence type="ECO:0000256" key="4">
    <source>
        <dbReference type="ARBA" id="ARBA00023098"/>
    </source>
</evidence>
<evidence type="ECO:0000313" key="9">
    <source>
        <dbReference type="Proteomes" id="UP001215151"/>
    </source>
</evidence>
<evidence type="ECO:0000313" key="8">
    <source>
        <dbReference type="EMBL" id="KAJ8487900.1"/>
    </source>
</evidence>
<protein>
    <recommendedName>
        <fullName evidence="7">CDP-diacylglycerol--glycerol-3-phosphate 3-phosphatidyltransferase</fullName>
        <ecNumber evidence="7">2.7.8.5</ecNumber>
    </recommendedName>
</protein>
<accession>A0AAD7TZ82</accession>
<comment type="caution">
    <text evidence="8">The sequence shown here is derived from an EMBL/GenBank/DDBJ whole genome shotgun (WGS) entry which is preliminary data.</text>
</comment>
<dbReference type="GO" id="GO:0008444">
    <property type="term" value="F:CDP-diacylglycerol-glycerol-3-phosphate 3-phosphatidyltransferase activity"/>
    <property type="evidence" value="ECO:0007669"/>
    <property type="project" value="UniProtKB-EC"/>
</dbReference>
<organism evidence="8 9">
    <name type="scientific">Trametes cubensis</name>
    <dbReference type="NCBI Taxonomy" id="1111947"/>
    <lineage>
        <taxon>Eukaryota</taxon>
        <taxon>Fungi</taxon>
        <taxon>Dikarya</taxon>
        <taxon>Basidiomycota</taxon>
        <taxon>Agaricomycotina</taxon>
        <taxon>Agaricomycetes</taxon>
        <taxon>Polyporales</taxon>
        <taxon>Polyporaceae</taxon>
        <taxon>Trametes</taxon>
    </lineage>
</organism>
<comment type="function">
    <text evidence="7">Functions in the biosynthesis of the anionic phospholipids phosphatidylglycerol and cardiolipin.</text>
</comment>
<sequence length="456" mass="51176">MLCYEVLGCLHPTRTTFILPNVASSEDIELIDTIHAALRNNPSLHVYMHLDLNRSTRPGPDSTARILLPLLKEHPDRVHVYLFRSPKLKGIMARLVPPRFNEGWGTWHPKVYGADDSVMISGANLNTSYFSNRQDRYLQFTEQPGLAQYCFAFLQAASTFSYSLLPSSTSSEDYALSWPDTSTHPHRIEAKAQQALTTFQKVQRLAHPAPFASSMGVERMQEKNGHDVFIFPVIQAGQFDIREEERCLDMLFCELDAQRWPHAPAPSTYDGPLVDLTSGYFALYEPYQRAMIGSNLTCRILAASPKANGFYGSKGVSGRIPEAYTLFERRFMGAVRAAGREWPRGSSDVYNGIQLNEWQRHGWTYHAKGIWVRPTPSAAPMLTLFGSTNLNSRSANLDTELSFVLATTSPSLRQRLAEEVDGLRAHAHPWRGESDSEDRRVRLGTRALVGIVGGML</sequence>
<dbReference type="SUPFAM" id="SSF56024">
    <property type="entry name" value="Phospholipase D/nuclease"/>
    <property type="match status" value="2"/>
</dbReference>
<dbReference type="GO" id="GO:0005739">
    <property type="term" value="C:mitochondrion"/>
    <property type="evidence" value="ECO:0007669"/>
    <property type="project" value="UniProtKB-SubCell"/>
</dbReference>
<name>A0AAD7TZ82_9APHY</name>
<dbReference type="EC" id="2.7.8.5" evidence="7"/>
<dbReference type="CDD" id="cd09137">
    <property type="entry name" value="PLDc_PGS1_euk_2"/>
    <property type="match status" value="1"/>
</dbReference>
<keyword evidence="4 7" id="KW-0443">Lipid metabolism</keyword>
<dbReference type="PIRSF" id="PIRSF000850">
    <property type="entry name" value="Phospholipase_D_PSS"/>
    <property type="match status" value="1"/>
</dbReference>
<reference evidence="8" key="1">
    <citation type="submission" date="2022-11" db="EMBL/GenBank/DDBJ databases">
        <title>Genome Sequence of Cubamyces cubensis.</title>
        <authorList>
            <person name="Buettner E."/>
        </authorList>
    </citation>
    <scope>NUCLEOTIDE SEQUENCE</scope>
    <source>
        <strain evidence="8">MPL-01</strain>
    </source>
</reference>
<keyword evidence="2 7" id="KW-0808">Transferase</keyword>
<evidence type="ECO:0000256" key="5">
    <source>
        <dbReference type="ARBA" id="ARBA00023209"/>
    </source>
</evidence>
<comment type="subcellular location">
    <subcellularLocation>
        <location evidence="7">Mitochondrion</location>
    </subcellularLocation>
</comment>
<keyword evidence="6 7" id="KW-1208">Phospholipid metabolism</keyword>
<evidence type="ECO:0000256" key="6">
    <source>
        <dbReference type="ARBA" id="ARBA00023264"/>
    </source>
</evidence>
<dbReference type="InterPro" id="IPR016270">
    <property type="entry name" value="PGS1"/>
</dbReference>
<comment type="pathway">
    <text evidence="7">Phospholipid metabolism; phosphatidylglycerol biosynthesis; phosphatidylglycerol from CDP-diacylglycerol: step 1/2.</text>
</comment>
<dbReference type="Proteomes" id="UP001215151">
    <property type="component" value="Unassembled WGS sequence"/>
</dbReference>
<comment type="similarity">
    <text evidence="7">Belongs to the CDP-alcohol phosphatidyltransferase class-II family.</text>
</comment>
<evidence type="ECO:0000256" key="3">
    <source>
        <dbReference type="ARBA" id="ARBA00022737"/>
    </source>
</evidence>
<proteinExistence type="inferred from homology"/>
<dbReference type="AlphaFoldDB" id="A0AAD7TZ82"/>
<dbReference type="PANTHER" id="PTHR12586:SF1">
    <property type="entry name" value="CDP-DIACYLGLYCEROL--GLYCEROL-3-PHOSPHATE 3-PHOSPHATIDYLTRANSFERASE, MITOCHONDRIAL"/>
    <property type="match status" value="1"/>
</dbReference>
<gene>
    <name evidence="8" type="ORF">ONZ51_g3903</name>
</gene>
<keyword evidence="3" id="KW-0677">Repeat</keyword>
<evidence type="ECO:0000256" key="2">
    <source>
        <dbReference type="ARBA" id="ARBA00022679"/>
    </source>
</evidence>
<dbReference type="GO" id="GO:0032049">
    <property type="term" value="P:cardiolipin biosynthetic process"/>
    <property type="evidence" value="ECO:0007669"/>
    <property type="project" value="InterPro"/>
</dbReference>